<protein>
    <recommendedName>
        <fullName evidence="2">General secretion pathway protein GspF</fullName>
    </recommendedName>
</protein>
<name>A0A3B0YLS1_9ZZZZ</name>
<evidence type="ECO:0008006" key="2">
    <source>
        <dbReference type="Google" id="ProtNLM"/>
    </source>
</evidence>
<proteinExistence type="predicted"/>
<reference evidence="1" key="1">
    <citation type="submission" date="2018-06" db="EMBL/GenBank/DDBJ databases">
        <authorList>
            <person name="Zhirakovskaya E."/>
        </authorList>
    </citation>
    <scope>NUCLEOTIDE SEQUENCE</scope>
</reference>
<gene>
    <name evidence="1" type="ORF">MNBD_GAMMA15-1073</name>
</gene>
<dbReference type="AlphaFoldDB" id="A0A3B0YLS1"/>
<evidence type="ECO:0000313" key="1">
    <source>
        <dbReference type="EMBL" id="VAW77093.1"/>
    </source>
</evidence>
<sequence>MLGRPKTAEEYVDLVDQALFEIEDLRAAAEYDMESMGAATDFLSELERDVRTLRDSMADGSYLFGKEDLRFVNVVARQDERILPFKQLLLKINETHRKGLEVD</sequence>
<accession>A0A3B0YLS1</accession>
<organism evidence="1">
    <name type="scientific">hydrothermal vent metagenome</name>
    <dbReference type="NCBI Taxonomy" id="652676"/>
    <lineage>
        <taxon>unclassified sequences</taxon>
        <taxon>metagenomes</taxon>
        <taxon>ecological metagenomes</taxon>
    </lineage>
</organism>
<dbReference type="EMBL" id="UOFN01000073">
    <property type="protein sequence ID" value="VAW77093.1"/>
    <property type="molecule type" value="Genomic_DNA"/>
</dbReference>